<evidence type="ECO:0000313" key="4">
    <source>
        <dbReference type="EMBL" id="SEM82460.1"/>
    </source>
</evidence>
<keyword evidence="5" id="KW-1185">Reference proteome</keyword>
<evidence type="ECO:0000256" key="2">
    <source>
        <dbReference type="ARBA" id="ARBA00033753"/>
    </source>
</evidence>
<dbReference type="PANTHER" id="PTHR12818:SF0">
    <property type="entry name" value="TRNA (ADENINE(37)-N6)-METHYLTRANSFERASE"/>
    <property type="match status" value="1"/>
</dbReference>
<evidence type="ECO:0000259" key="3">
    <source>
        <dbReference type="PROSITE" id="PS51668"/>
    </source>
</evidence>
<protein>
    <submittedName>
        <fullName evidence="4">tRNA-Thr(GGU) m(6)t(6)A37 methyltransferase TsaA</fullName>
    </submittedName>
</protein>
<gene>
    <name evidence="4" type="ORF">SAMN04489760_1556</name>
</gene>
<dbReference type="Proteomes" id="UP000198744">
    <property type="component" value="Unassembled WGS sequence"/>
</dbReference>
<accession>A0A1H8BHN9</accession>
<dbReference type="InterPro" id="IPR023370">
    <property type="entry name" value="TrmO-like_N"/>
</dbReference>
<dbReference type="InterPro" id="IPR036414">
    <property type="entry name" value="YaeB_N_sf"/>
</dbReference>
<comment type="similarity">
    <text evidence="2">Belongs to the tRNA methyltransferase O family.</text>
</comment>
<organism evidence="4 5">
    <name type="scientific">Syntrophus gentianae</name>
    <dbReference type="NCBI Taxonomy" id="43775"/>
    <lineage>
        <taxon>Bacteria</taxon>
        <taxon>Pseudomonadati</taxon>
        <taxon>Thermodesulfobacteriota</taxon>
        <taxon>Syntrophia</taxon>
        <taxon>Syntrophales</taxon>
        <taxon>Syntrophaceae</taxon>
        <taxon>Syntrophus</taxon>
    </lineage>
</organism>
<dbReference type="PANTHER" id="PTHR12818">
    <property type="entry name" value="TRNA (ADENINE(37)-N6)-METHYLTRANSFERASE"/>
    <property type="match status" value="1"/>
</dbReference>
<dbReference type="GO" id="GO:0008168">
    <property type="term" value="F:methyltransferase activity"/>
    <property type="evidence" value="ECO:0007669"/>
    <property type="project" value="UniProtKB-KW"/>
</dbReference>
<keyword evidence="4" id="KW-0489">Methyltransferase</keyword>
<evidence type="ECO:0000256" key="1">
    <source>
        <dbReference type="ARBA" id="ARBA00022691"/>
    </source>
</evidence>
<dbReference type="InterPro" id="IPR036413">
    <property type="entry name" value="YaeB-like_sf"/>
</dbReference>
<reference evidence="4 5" key="1">
    <citation type="submission" date="2016-10" db="EMBL/GenBank/DDBJ databases">
        <authorList>
            <person name="de Groot N.N."/>
        </authorList>
    </citation>
    <scope>NUCLEOTIDE SEQUENCE [LARGE SCALE GENOMIC DNA]</scope>
    <source>
        <strain evidence="4 5">DSM 8423</strain>
    </source>
</reference>
<dbReference type="GO" id="GO:0032259">
    <property type="term" value="P:methylation"/>
    <property type="evidence" value="ECO:0007669"/>
    <property type="project" value="UniProtKB-KW"/>
</dbReference>
<dbReference type="SUPFAM" id="SSF118196">
    <property type="entry name" value="YaeB-like"/>
    <property type="match status" value="1"/>
</dbReference>
<dbReference type="Gene3D" id="2.40.30.70">
    <property type="entry name" value="YaeB-like"/>
    <property type="match status" value="1"/>
</dbReference>
<evidence type="ECO:0000313" key="5">
    <source>
        <dbReference type="Proteomes" id="UP000198744"/>
    </source>
</evidence>
<dbReference type="AlphaFoldDB" id="A0A1H8BHN9"/>
<keyword evidence="4" id="KW-0808">Transferase</keyword>
<dbReference type="Pfam" id="PF01980">
    <property type="entry name" value="TrmO_N"/>
    <property type="match status" value="1"/>
</dbReference>
<feature type="domain" description="TsaA-like" evidence="3">
    <location>
        <begin position="6"/>
        <end position="137"/>
    </location>
</feature>
<name>A0A1H8BHN9_9BACT</name>
<dbReference type="InterPro" id="IPR040372">
    <property type="entry name" value="YaeB-like"/>
</dbReference>
<proteinExistence type="inferred from homology"/>
<dbReference type="CDD" id="cd09281">
    <property type="entry name" value="UPF0066"/>
    <property type="match status" value="1"/>
</dbReference>
<dbReference type="EMBL" id="FOBS01000055">
    <property type="protein sequence ID" value="SEM82460.1"/>
    <property type="molecule type" value="Genomic_DNA"/>
</dbReference>
<keyword evidence="1" id="KW-0949">S-adenosyl-L-methionine</keyword>
<dbReference type="PROSITE" id="PS51668">
    <property type="entry name" value="TSAA_2"/>
    <property type="match status" value="1"/>
</dbReference>
<dbReference type="RefSeq" id="WP_217639037.1">
    <property type="nucleotide sequence ID" value="NZ_FOBS01000055.1"/>
</dbReference>
<dbReference type="NCBIfam" id="TIGR00104">
    <property type="entry name" value="tRNA_TsaA"/>
    <property type="match status" value="1"/>
</dbReference>
<sequence length="152" mass="17426">MIKIQLKPVGFISSPVTEQADEKWGGVISRVLLQPEYIGALSGLEDFSHAMIITYLHQAKYEKEKHLQRRPRDLDSMPKIGIFSQRAKDRPNPIGVTTVKIITVKDDYIEVQGLDAINGTPILDIKPYYPHYDKVDAPKTPEWVDKLMEKYF</sequence>